<evidence type="ECO:0000256" key="2">
    <source>
        <dbReference type="ARBA" id="ARBA00004651"/>
    </source>
</evidence>
<evidence type="ECO:0000256" key="7">
    <source>
        <dbReference type="ARBA" id="ARBA00022949"/>
    </source>
</evidence>
<evidence type="ECO:0000256" key="4">
    <source>
        <dbReference type="ARBA" id="ARBA00022475"/>
    </source>
</evidence>
<evidence type="ECO:0000256" key="3">
    <source>
        <dbReference type="ARBA" id="ARBA00022448"/>
    </source>
</evidence>
<keyword evidence="7" id="KW-0965">Cell junction</keyword>
<comment type="subcellular location">
    <subcellularLocation>
        <location evidence="1">Cell junction</location>
        <location evidence="1">Gap junction</location>
    </subcellularLocation>
    <subcellularLocation>
        <location evidence="2">Cell membrane</location>
        <topology evidence="2">Multi-pass membrane protein</topology>
    </subcellularLocation>
</comment>
<evidence type="ECO:0000256" key="8">
    <source>
        <dbReference type="ARBA" id="ARBA00022989"/>
    </source>
</evidence>
<protein>
    <submittedName>
        <fullName evidence="13">Uncharacterized protein</fullName>
    </submittedName>
</protein>
<keyword evidence="9" id="KW-0406">Ion transport</keyword>
<evidence type="ECO:0000256" key="9">
    <source>
        <dbReference type="ARBA" id="ARBA00023065"/>
    </source>
</evidence>
<dbReference type="AlphaFoldDB" id="A0A914R4F5"/>
<keyword evidence="10" id="KW-0472">Membrane</keyword>
<dbReference type="PANTHER" id="PTHR11893:SF9">
    <property type="entry name" value="INNEXIN-7"/>
    <property type="match status" value="1"/>
</dbReference>
<evidence type="ECO:0000256" key="5">
    <source>
        <dbReference type="ARBA" id="ARBA00022692"/>
    </source>
</evidence>
<dbReference type="PANTHER" id="PTHR11893">
    <property type="entry name" value="INNEXIN"/>
    <property type="match status" value="1"/>
</dbReference>
<organism evidence="12 13">
    <name type="scientific">Parascaris equorum</name>
    <name type="common">Equine roundworm</name>
    <dbReference type="NCBI Taxonomy" id="6256"/>
    <lineage>
        <taxon>Eukaryota</taxon>
        <taxon>Metazoa</taxon>
        <taxon>Ecdysozoa</taxon>
        <taxon>Nematoda</taxon>
        <taxon>Chromadorea</taxon>
        <taxon>Rhabditida</taxon>
        <taxon>Spirurina</taxon>
        <taxon>Ascaridomorpha</taxon>
        <taxon>Ascaridoidea</taxon>
        <taxon>Ascarididae</taxon>
        <taxon>Parascaris</taxon>
    </lineage>
</organism>
<keyword evidence="5" id="KW-0812">Transmembrane</keyword>
<name>A0A914R4F5_PAREQ</name>
<dbReference type="WBParaSite" id="PEQ_0000114801-mRNA-1">
    <property type="protein sequence ID" value="PEQ_0000114801-mRNA-1"/>
    <property type="gene ID" value="PEQ_0000114801"/>
</dbReference>
<proteinExistence type="predicted"/>
<evidence type="ECO:0000256" key="10">
    <source>
        <dbReference type="ARBA" id="ARBA00023136"/>
    </source>
</evidence>
<keyword evidence="3" id="KW-0813">Transport</keyword>
<evidence type="ECO:0000256" key="11">
    <source>
        <dbReference type="ARBA" id="ARBA00023303"/>
    </source>
</evidence>
<dbReference type="GO" id="GO:0005886">
    <property type="term" value="C:plasma membrane"/>
    <property type="evidence" value="ECO:0007669"/>
    <property type="project" value="UniProtKB-SubCell"/>
</dbReference>
<dbReference type="GO" id="GO:0034220">
    <property type="term" value="P:monoatomic ion transmembrane transport"/>
    <property type="evidence" value="ECO:0007669"/>
    <property type="project" value="UniProtKB-KW"/>
</dbReference>
<sequence length="60" mass="6959">MINKSFTENKEAVDRFIDDYLGADGIFILQMIAANADVVFTTELIASLWRSHYSFEQQRK</sequence>
<keyword evidence="12" id="KW-1185">Reference proteome</keyword>
<dbReference type="GO" id="GO:0005921">
    <property type="term" value="C:gap junction"/>
    <property type="evidence" value="ECO:0007669"/>
    <property type="project" value="UniProtKB-SubCell"/>
</dbReference>
<keyword evidence="4" id="KW-1003">Cell membrane</keyword>
<reference evidence="13" key="1">
    <citation type="submission" date="2022-11" db="UniProtKB">
        <authorList>
            <consortium name="WormBaseParasite"/>
        </authorList>
    </citation>
    <scope>IDENTIFICATION</scope>
</reference>
<evidence type="ECO:0000313" key="12">
    <source>
        <dbReference type="Proteomes" id="UP000887564"/>
    </source>
</evidence>
<keyword evidence="6" id="KW-0303">Gap junction</keyword>
<accession>A0A914R4F5</accession>
<evidence type="ECO:0000313" key="13">
    <source>
        <dbReference type="WBParaSite" id="PEQ_0000114801-mRNA-1"/>
    </source>
</evidence>
<keyword evidence="8" id="KW-1133">Transmembrane helix</keyword>
<evidence type="ECO:0000256" key="1">
    <source>
        <dbReference type="ARBA" id="ARBA00004610"/>
    </source>
</evidence>
<dbReference type="Proteomes" id="UP000887564">
    <property type="component" value="Unplaced"/>
</dbReference>
<keyword evidence="11" id="KW-0407">Ion channel</keyword>
<dbReference type="InterPro" id="IPR000990">
    <property type="entry name" value="Innexin"/>
</dbReference>
<dbReference type="GO" id="GO:0005243">
    <property type="term" value="F:gap junction channel activity"/>
    <property type="evidence" value="ECO:0007669"/>
    <property type="project" value="TreeGrafter"/>
</dbReference>
<dbReference type="Pfam" id="PF00876">
    <property type="entry name" value="Innexin"/>
    <property type="match status" value="1"/>
</dbReference>
<evidence type="ECO:0000256" key="6">
    <source>
        <dbReference type="ARBA" id="ARBA00022868"/>
    </source>
</evidence>